<accession>A0AAD5CGD1</accession>
<comment type="caution">
    <text evidence="3">The sequence shown here is derived from an EMBL/GenBank/DDBJ whole genome shotgun (WGS) entry which is preliminary data.</text>
</comment>
<feature type="compositionally biased region" description="Basic and acidic residues" evidence="1">
    <location>
        <begin position="289"/>
        <end position="299"/>
    </location>
</feature>
<name>A0AAD5CGD1_AMBAR</name>
<dbReference type="EMBL" id="JAMZMK010008207">
    <property type="protein sequence ID" value="KAI7741407.1"/>
    <property type="molecule type" value="Genomic_DNA"/>
</dbReference>
<feature type="compositionally biased region" description="Basic and acidic residues" evidence="1">
    <location>
        <begin position="396"/>
        <end position="414"/>
    </location>
</feature>
<gene>
    <name evidence="3" type="ORF">M8C21_000867</name>
</gene>
<feature type="compositionally biased region" description="Polar residues" evidence="1">
    <location>
        <begin position="527"/>
        <end position="554"/>
    </location>
</feature>
<feature type="domain" description="DUF4378" evidence="2">
    <location>
        <begin position="685"/>
        <end position="847"/>
    </location>
</feature>
<sequence length="877" mass="99182">MSNKEIVHTLIDDKQELQKQLGCMNGIFQIFDRRYLLGQRRHGHNQKKQPSGQSDDGEKEIKNVKDKAQKMVTKEMDKVSVELPRNSFSSSSSSTFMSSLDYSRRVQTEVSSSCQSVISEASSSPFLHGKKSNLSIQSPDIRAVVKDSMTREPRVVSIKPVAKDERVGTPMKHIDSPRPFPPQNHIQYDRFDRNLRELRETARFSCDGRESRYQSKTNMKIKELPRLSLDSRKGYISNPANDPISNKRPSSVVARLMGLEVVTGTTDESKPLKTNTCSSEEPILNSRSSRKEDKVKHDCTSVSPKVQKPPKGVKVSHVITRIPLETAPWKQEGGGRGPQKPSFKIKESPPRAEQASRSIYDEIEKRLTEHEYKTAGKDIRALKQILEAMQKAKERLENKEHMLDDSSIDDRLSQKIDQPVSPTMSQRKVKHVDARKESVGRNRLKDPTLRDRKVTGRPLSPSNFPEHSGAVSPRLQRSKNSMHGPSSDWSRPKKQPGTQRTIPGSTTRTPKAKSIDPLQDSSETRNFKQPSDTISFQSENDSEVTSTESAQEVNSLFRPKENHRTNITETLTDEKSTVDHAKQIEQPSPVSVLDAFYTEDTPSPVKKKSIAIYDVENSTYEEAQDQSRMNKLANSTKLDQYSEFNTMKLENIKNLVHQIELLSTDTDDATVNHTVKSSCEGETGDHRYVEEIILASGCLKDLDRTTTIVQLHPTVSLINPGLFHVLEKSKACTELTDDGHNNMFMRRKMVFDTVNDVISRKLAMLGPFGPQKGRILNGDKLLKELCSEIDGLQSKSDISIYDEDDEVTNIINADVNKRSQDWDEYCHQIPGVVLDIERLIFKDLISEVTGLLQDWPVRPHLTEAAFIQLEGKFNLEI</sequence>
<evidence type="ECO:0000313" key="4">
    <source>
        <dbReference type="Proteomes" id="UP001206925"/>
    </source>
</evidence>
<feature type="compositionally biased region" description="Polar residues" evidence="1">
    <location>
        <begin position="496"/>
        <end position="509"/>
    </location>
</feature>
<protein>
    <recommendedName>
        <fullName evidence="2">DUF4378 domain-containing protein</fullName>
    </recommendedName>
</protein>
<evidence type="ECO:0000259" key="2">
    <source>
        <dbReference type="Pfam" id="PF14309"/>
    </source>
</evidence>
<reference evidence="3" key="1">
    <citation type="submission" date="2022-06" db="EMBL/GenBank/DDBJ databases">
        <title>Uncovering the hologenomic basis of an extraordinary plant invasion.</title>
        <authorList>
            <person name="Bieker V.C."/>
            <person name="Martin M.D."/>
            <person name="Gilbert T."/>
            <person name="Hodgins K."/>
            <person name="Battlay P."/>
            <person name="Petersen B."/>
            <person name="Wilson J."/>
        </authorList>
    </citation>
    <scope>NUCLEOTIDE SEQUENCE</scope>
    <source>
        <strain evidence="3">AA19_3_7</strain>
        <tissue evidence="3">Leaf</tissue>
    </source>
</reference>
<dbReference type="Proteomes" id="UP001206925">
    <property type="component" value="Unassembled WGS sequence"/>
</dbReference>
<proteinExistence type="predicted"/>
<feature type="compositionally biased region" description="Low complexity" evidence="1">
    <location>
        <begin position="301"/>
        <end position="316"/>
    </location>
</feature>
<evidence type="ECO:0000313" key="3">
    <source>
        <dbReference type="EMBL" id="KAI7741407.1"/>
    </source>
</evidence>
<feature type="compositionally biased region" description="Polar residues" evidence="1">
    <location>
        <begin position="478"/>
        <end position="489"/>
    </location>
</feature>
<dbReference type="Pfam" id="PF14309">
    <property type="entry name" value="DUF4378"/>
    <property type="match status" value="1"/>
</dbReference>
<dbReference type="InterPro" id="IPR033334">
    <property type="entry name" value="LNG1/2"/>
</dbReference>
<organism evidence="3 4">
    <name type="scientific">Ambrosia artemisiifolia</name>
    <name type="common">Common ragweed</name>
    <dbReference type="NCBI Taxonomy" id="4212"/>
    <lineage>
        <taxon>Eukaryota</taxon>
        <taxon>Viridiplantae</taxon>
        <taxon>Streptophyta</taxon>
        <taxon>Embryophyta</taxon>
        <taxon>Tracheophyta</taxon>
        <taxon>Spermatophyta</taxon>
        <taxon>Magnoliopsida</taxon>
        <taxon>eudicotyledons</taxon>
        <taxon>Gunneridae</taxon>
        <taxon>Pentapetalae</taxon>
        <taxon>asterids</taxon>
        <taxon>campanulids</taxon>
        <taxon>Asterales</taxon>
        <taxon>Asteraceae</taxon>
        <taxon>Asteroideae</taxon>
        <taxon>Heliantheae alliance</taxon>
        <taxon>Heliantheae</taxon>
        <taxon>Ambrosia</taxon>
    </lineage>
</organism>
<feature type="region of interest" description="Disordered" evidence="1">
    <location>
        <begin position="40"/>
        <end position="66"/>
    </location>
</feature>
<feature type="region of interest" description="Disordered" evidence="1">
    <location>
        <begin position="265"/>
        <end position="358"/>
    </location>
</feature>
<feature type="compositionally biased region" description="Basic and acidic residues" evidence="1">
    <location>
        <begin position="431"/>
        <end position="454"/>
    </location>
</feature>
<dbReference type="PANTHER" id="PTHR31680">
    <property type="entry name" value="LONGIFOLIA PROTEIN"/>
    <property type="match status" value="1"/>
</dbReference>
<dbReference type="InterPro" id="IPR025486">
    <property type="entry name" value="DUF4378"/>
</dbReference>
<evidence type="ECO:0000256" key="1">
    <source>
        <dbReference type="SAM" id="MobiDB-lite"/>
    </source>
</evidence>
<dbReference type="PANTHER" id="PTHR31680:SF21">
    <property type="entry name" value="DUF4378 DOMAIN-CONTAINING PROTEIN"/>
    <property type="match status" value="1"/>
</dbReference>
<dbReference type="GO" id="GO:0051513">
    <property type="term" value="P:regulation of monopolar cell growth"/>
    <property type="evidence" value="ECO:0007669"/>
    <property type="project" value="InterPro"/>
</dbReference>
<dbReference type="AlphaFoldDB" id="A0AAD5CGD1"/>
<keyword evidence="4" id="KW-1185">Reference proteome</keyword>
<feature type="region of interest" description="Disordered" evidence="1">
    <location>
        <begin position="396"/>
        <end position="554"/>
    </location>
</feature>